<evidence type="ECO:0000313" key="2">
    <source>
        <dbReference type="EMBL" id="PWA79745.1"/>
    </source>
</evidence>
<evidence type="ECO:0000313" key="3">
    <source>
        <dbReference type="Proteomes" id="UP000245207"/>
    </source>
</evidence>
<proteinExistence type="predicted"/>
<dbReference type="GO" id="GO:0008233">
    <property type="term" value="F:peptidase activity"/>
    <property type="evidence" value="ECO:0007669"/>
    <property type="project" value="UniProtKB-KW"/>
</dbReference>
<accession>A0A2U1P1V0</accession>
<protein>
    <submittedName>
        <fullName evidence="2">Ulp1 protease family, C-terminal catalytic domain-containing protein</fullName>
    </submittedName>
</protein>
<sequence>MVDPSQIKEGSDDGNGDDKKDKDAEKRGDNEGSDDGNGDDKKDKDAEKRGDAVPENQVDEPFSLTQWIENHLDLIEEWFNCSSRVLLCTMEPMGVGNLGAITPQNMATRASNVSPSPEKRLVKPSCYLLSPYMNKKTRVELKMTRPEFILGNSVFAMQGEKLERVFETRSGELYSVRLYMETLAPGLEVDANVIDCLAAILNHENSSREAGCPLRHFFLTGCITLAPGLEVDANVINCLAAILNHENSSREAGCPLRHFFPTGCITITMFDGTLESEDEKFEEFEKEISAEFKDDKTLFARHLKLYGHNKHVSIRKVKARIASLKWKTKNNFIDCGVFTMLHMDNYTSEAPGKWDCGLVAESKEQSDQLRLLRLKFATKILLHKVNVHAGRMYELASEFDKLHPGEKLSIILSAVKNRDARDRKF</sequence>
<gene>
    <name evidence="2" type="ORF">CTI12_AA202790</name>
</gene>
<comment type="caution">
    <text evidence="2">The sequence shown here is derived from an EMBL/GenBank/DDBJ whole genome shotgun (WGS) entry which is preliminary data.</text>
</comment>
<dbReference type="AlphaFoldDB" id="A0A2U1P1V0"/>
<dbReference type="EMBL" id="PKPP01001812">
    <property type="protein sequence ID" value="PWA79745.1"/>
    <property type="molecule type" value="Genomic_DNA"/>
</dbReference>
<keyword evidence="3" id="KW-1185">Reference proteome</keyword>
<keyword evidence="2" id="KW-0645">Protease</keyword>
<keyword evidence="2" id="KW-0378">Hydrolase</keyword>
<dbReference type="GO" id="GO:0006508">
    <property type="term" value="P:proteolysis"/>
    <property type="evidence" value="ECO:0007669"/>
    <property type="project" value="UniProtKB-KW"/>
</dbReference>
<feature type="compositionally biased region" description="Basic and acidic residues" evidence="1">
    <location>
        <begin position="16"/>
        <end position="30"/>
    </location>
</feature>
<feature type="compositionally biased region" description="Basic and acidic residues" evidence="1">
    <location>
        <begin position="38"/>
        <end position="52"/>
    </location>
</feature>
<feature type="region of interest" description="Disordered" evidence="1">
    <location>
        <begin position="1"/>
        <end position="61"/>
    </location>
</feature>
<reference evidence="2 3" key="1">
    <citation type="journal article" date="2018" name="Mol. Plant">
        <title>The genome of Artemisia annua provides insight into the evolution of Asteraceae family and artemisinin biosynthesis.</title>
        <authorList>
            <person name="Shen Q."/>
            <person name="Zhang L."/>
            <person name="Liao Z."/>
            <person name="Wang S."/>
            <person name="Yan T."/>
            <person name="Shi P."/>
            <person name="Liu M."/>
            <person name="Fu X."/>
            <person name="Pan Q."/>
            <person name="Wang Y."/>
            <person name="Lv Z."/>
            <person name="Lu X."/>
            <person name="Zhang F."/>
            <person name="Jiang W."/>
            <person name="Ma Y."/>
            <person name="Chen M."/>
            <person name="Hao X."/>
            <person name="Li L."/>
            <person name="Tang Y."/>
            <person name="Lv G."/>
            <person name="Zhou Y."/>
            <person name="Sun X."/>
            <person name="Brodelius P.E."/>
            <person name="Rose J.K.C."/>
            <person name="Tang K."/>
        </authorList>
    </citation>
    <scope>NUCLEOTIDE SEQUENCE [LARGE SCALE GENOMIC DNA]</scope>
    <source>
        <strain evidence="3">cv. Huhao1</strain>
        <tissue evidence="2">Leaf</tissue>
    </source>
</reference>
<organism evidence="2 3">
    <name type="scientific">Artemisia annua</name>
    <name type="common">Sweet wormwood</name>
    <dbReference type="NCBI Taxonomy" id="35608"/>
    <lineage>
        <taxon>Eukaryota</taxon>
        <taxon>Viridiplantae</taxon>
        <taxon>Streptophyta</taxon>
        <taxon>Embryophyta</taxon>
        <taxon>Tracheophyta</taxon>
        <taxon>Spermatophyta</taxon>
        <taxon>Magnoliopsida</taxon>
        <taxon>eudicotyledons</taxon>
        <taxon>Gunneridae</taxon>
        <taxon>Pentapetalae</taxon>
        <taxon>asterids</taxon>
        <taxon>campanulids</taxon>
        <taxon>Asterales</taxon>
        <taxon>Asteraceae</taxon>
        <taxon>Asteroideae</taxon>
        <taxon>Anthemideae</taxon>
        <taxon>Artemisiinae</taxon>
        <taxon>Artemisia</taxon>
    </lineage>
</organism>
<name>A0A2U1P1V0_ARTAN</name>
<dbReference type="Proteomes" id="UP000245207">
    <property type="component" value="Unassembled WGS sequence"/>
</dbReference>
<evidence type="ECO:0000256" key="1">
    <source>
        <dbReference type="SAM" id="MobiDB-lite"/>
    </source>
</evidence>